<dbReference type="InterPro" id="IPR016032">
    <property type="entry name" value="Sig_transdc_resp-reg_C-effctor"/>
</dbReference>
<accession>A0A0D0Y6A4</accession>
<dbReference type="SUPFAM" id="SSF46894">
    <property type="entry name" value="C-terminal effector domain of the bipartite response regulators"/>
    <property type="match status" value="1"/>
</dbReference>
<dbReference type="SUPFAM" id="SSF88946">
    <property type="entry name" value="Sigma2 domain of RNA polymerase sigma factors"/>
    <property type="match status" value="1"/>
</dbReference>
<dbReference type="AlphaFoldDB" id="A0A0D0Y6A4"/>
<evidence type="ECO:0000313" key="8">
    <source>
        <dbReference type="Proteomes" id="UP000032279"/>
    </source>
</evidence>
<dbReference type="PATRIC" id="fig|1335616.4.peg.631"/>
<evidence type="ECO:0000256" key="4">
    <source>
        <dbReference type="ARBA" id="ARBA00023163"/>
    </source>
</evidence>
<evidence type="ECO:0000256" key="5">
    <source>
        <dbReference type="ARBA" id="ARBA00024701"/>
    </source>
</evidence>
<sequence>MIITAEQSDSDMELLTRFIAGDSVSFTVLFARYLPLVHKFGRHYYFQDVDQQDWEQEARIVMLKTIRCYKTDLHVDFGYFFKVNLKHRAFDIIRKENAFKRVHVTKRINLEEDDFGNLLVDYHHSAPDDCTMCHENMKEFLAQCSPFEIKVFSLLHSGSSQEMIAKTLNCNARKVTSALDRCQKKMNVILK</sequence>
<name>A0A0D0Y6A4_9LACO</name>
<keyword evidence="3" id="KW-0805">Transcription regulation</keyword>
<dbReference type="Pfam" id="PF04542">
    <property type="entry name" value="Sigma70_r2"/>
    <property type="match status" value="1"/>
</dbReference>
<dbReference type="NCBIfam" id="TIGR02937">
    <property type="entry name" value="sigma70-ECF"/>
    <property type="match status" value="1"/>
</dbReference>
<keyword evidence="8" id="KW-1185">Reference proteome</keyword>
<evidence type="ECO:0000259" key="6">
    <source>
        <dbReference type="Pfam" id="PF04542"/>
    </source>
</evidence>
<dbReference type="EMBL" id="AWTT01000010">
    <property type="protein sequence ID" value="KIS03803.1"/>
    <property type="molecule type" value="Genomic_DNA"/>
</dbReference>
<dbReference type="RefSeq" id="WP_052497776.1">
    <property type="nucleotide sequence ID" value="NZ_AWTT01000010.1"/>
</dbReference>
<dbReference type="STRING" id="1335616.WDC_0635"/>
<comment type="caution">
    <text evidence="7">The sequence shown here is derived from an EMBL/GenBank/DDBJ whole genome shotgun (WGS) entry which is preliminary data.</text>
</comment>
<feature type="domain" description="RNA polymerase sigma-70 region 2" evidence="6">
    <location>
        <begin position="29"/>
        <end position="97"/>
    </location>
</feature>
<dbReference type="GO" id="GO:0003700">
    <property type="term" value="F:DNA-binding transcription factor activity"/>
    <property type="evidence" value="ECO:0007669"/>
    <property type="project" value="InterPro"/>
</dbReference>
<protein>
    <recommendedName>
        <fullName evidence="2">RNA polymerase sigma factor SigS</fullName>
    </recommendedName>
</protein>
<dbReference type="Proteomes" id="UP000032279">
    <property type="component" value="Unassembled WGS sequence"/>
</dbReference>
<reference evidence="7 8" key="1">
    <citation type="submission" date="2013-08" db="EMBL/GenBank/DDBJ databases">
        <title>Lactobacillus wasatchii sp. WDC04, a late gas producing bacteria isolated from aged chedder cheese.</title>
        <authorList>
            <person name="Oberg C.J."/>
            <person name="Culumber M."/>
            <person name="McMahon D.J."/>
            <person name="Broadbent J.R."/>
            <person name="Oberg T.S."/>
            <person name="Ortaki F."/>
        </authorList>
    </citation>
    <scope>NUCLEOTIDE SEQUENCE [LARGE SCALE GENOMIC DNA]</scope>
    <source>
        <strain evidence="7 8">WDC04</strain>
    </source>
</reference>
<dbReference type="GO" id="GO:0003677">
    <property type="term" value="F:DNA binding"/>
    <property type="evidence" value="ECO:0007669"/>
    <property type="project" value="InterPro"/>
</dbReference>
<evidence type="ECO:0000313" key="7">
    <source>
        <dbReference type="EMBL" id="KIS03803.1"/>
    </source>
</evidence>
<dbReference type="InterPro" id="IPR007627">
    <property type="entry name" value="RNA_pol_sigma70_r2"/>
</dbReference>
<evidence type="ECO:0000256" key="1">
    <source>
        <dbReference type="ARBA" id="ARBA00007788"/>
    </source>
</evidence>
<proteinExistence type="inferred from homology"/>
<organism evidence="7 8">
    <name type="scientific">Paucilactobacillus wasatchensis</name>
    <dbReference type="NCBI Taxonomy" id="1335616"/>
    <lineage>
        <taxon>Bacteria</taxon>
        <taxon>Bacillati</taxon>
        <taxon>Bacillota</taxon>
        <taxon>Bacilli</taxon>
        <taxon>Lactobacillales</taxon>
        <taxon>Lactobacillaceae</taxon>
        <taxon>Paucilactobacillus</taxon>
    </lineage>
</organism>
<comment type="similarity">
    <text evidence="1">Belongs to the sigma-70 factor family.</text>
</comment>
<dbReference type="InterPro" id="IPR013325">
    <property type="entry name" value="RNA_pol_sigma_r2"/>
</dbReference>
<dbReference type="GO" id="GO:0006352">
    <property type="term" value="P:DNA-templated transcription initiation"/>
    <property type="evidence" value="ECO:0007669"/>
    <property type="project" value="InterPro"/>
</dbReference>
<keyword evidence="4" id="KW-0804">Transcription</keyword>
<evidence type="ECO:0000256" key="2">
    <source>
        <dbReference type="ARBA" id="ARBA00021245"/>
    </source>
</evidence>
<evidence type="ECO:0000256" key="3">
    <source>
        <dbReference type="ARBA" id="ARBA00023015"/>
    </source>
</evidence>
<dbReference type="OrthoDB" id="1767844at2"/>
<gene>
    <name evidence="7" type="ORF">WDC_0635</name>
</gene>
<dbReference type="InterPro" id="IPR014284">
    <property type="entry name" value="RNA_pol_sigma-70_dom"/>
</dbReference>
<comment type="function">
    <text evidence="5">Sigma factors are initiation factors that promote the attachment of RNA polymerase to specific initiation sites and are then released. Sigma-S contributes to the protection against external stress, thus playing a role in cellular fitness and survival.</text>
</comment>
<dbReference type="Gene3D" id="1.10.1740.10">
    <property type="match status" value="1"/>
</dbReference>